<keyword evidence="3" id="KW-1185">Reference proteome</keyword>
<accession>A0ABP1R6K4</accession>
<keyword evidence="1" id="KW-0812">Transmembrane</keyword>
<name>A0ABP1R6K4_9HEXA</name>
<proteinExistence type="predicted"/>
<comment type="caution">
    <text evidence="2">The sequence shown here is derived from an EMBL/GenBank/DDBJ whole genome shotgun (WGS) entry which is preliminary data.</text>
</comment>
<feature type="transmembrane region" description="Helical" evidence="1">
    <location>
        <begin position="36"/>
        <end position="60"/>
    </location>
</feature>
<evidence type="ECO:0008006" key="4">
    <source>
        <dbReference type="Google" id="ProtNLM"/>
    </source>
</evidence>
<gene>
    <name evidence="2" type="ORF">ODALV1_LOCUS19253</name>
</gene>
<feature type="transmembrane region" description="Helical" evidence="1">
    <location>
        <begin position="72"/>
        <end position="90"/>
    </location>
</feature>
<keyword evidence="1" id="KW-0472">Membrane</keyword>
<keyword evidence="1" id="KW-1133">Transmembrane helix</keyword>
<feature type="transmembrane region" description="Helical" evidence="1">
    <location>
        <begin position="199"/>
        <end position="218"/>
    </location>
</feature>
<dbReference type="EMBL" id="CAXLJM020000065">
    <property type="protein sequence ID" value="CAL8121170.1"/>
    <property type="molecule type" value="Genomic_DNA"/>
</dbReference>
<evidence type="ECO:0000256" key="1">
    <source>
        <dbReference type="SAM" id="Phobius"/>
    </source>
</evidence>
<sequence length="402" mass="47114">MVKVKPISGLYWVVHYYYSVCFGPIRTNISWKWPPILILLYIFPRFIGLSKMIYLFLLVLGTFDSIHGPMDIFGYIEACLWFTGMLPYLGSDTFLLSPDFIRNVDKLFVVFEKVFEETEKEKPKNRPKVWLENARHEGAYKTLHVFMFSSFLDHFQNFNTFIALKDIMHDRCHMYSILPWQSPFLETIAWFLESFNLSILFFVISVVTTLPGCFAYYLEECLRRMAEQIEEKGLEDEEERNLVLDMLDRYEEIFLIVRELNKTMGMGVMVFHSIYNVQQSAETYCIFRMLRAGASFGDIQFLFTDIILSASRIMYSFHSLSVVESACQDFVASVKSHLSRKLVRIKRKRRVRDMKELKLIKVKLRSLQEVCMTIGPCKCGSDLVLQGMAVYFDHYSAAALWP</sequence>
<evidence type="ECO:0000313" key="3">
    <source>
        <dbReference type="Proteomes" id="UP001642540"/>
    </source>
</evidence>
<protein>
    <recommendedName>
        <fullName evidence="4">Odorant receptor</fullName>
    </recommendedName>
</protein>
<evidence type="ECO:0000313" key="2">
    <source>
        <dbReference type="EMBL" id="CAL8121170.1"/>
    </source>
</evidence>
<reference evidence="2 3" key="1">
    <citation type="submission" date="2024-08" db="EMBL/GenBank/DDBJ databases">
        <authorList>
            <person name="Cucini C."/>
            <person name="Frati F."/>
        </authorList>
    </citation>
    <scope>NUCLEOTIDE SEQUENCE [LARGE SCALE GENOMIC DNA]</scope>
</reference>
<dbReference type="Proteomes" id="UP001642540">
    <property type="component" value="Unassembled WGS sequence"/>
</dbReference>
<organism evidence="2 3">
    <name type="scientific">Orchesella dallaii</name>
    <dbReference type="NCBI Taxonomy" id="48710"/>
    <lineage>
        <taxon>Eukaryota</taxon>
        <taxon>Metazoa</taxon>
        <taxon>Ecdysozoa</taxon>
        <taxon>Arthropoda</taxon>
        <taxon>Hexapoda</taxon>
        <taxon>Collembola</taxon>
        <taxon>Entomobryomorpha</taxon>
        <taxon>Entomobryoidea</taxon>
        <taxon>Orchesellidae</taxon>
        <taxon>Orchesellinae</taxon>
        <taxon>Orchesella</taxon>
    </lineage>
</organism>